<proteinExistence type="predicted"/>
<dbReference type="SUPFAM" id="SSF47616">
    <property type="entry name" value="GST C-terminal domain-like"/>
    <property type="match status" value="1"/>
</dbReference>
<reference evidence="2 3" key="1">
    <citation type="journal article" date="2018" name="Evol. Lett.">
        <title>Horizontal gene cluster transfer increased hallucinogenic mushroom diversity.</title>
        <authorList>
            <person name="Reynolds H.T."/>
            <person name="Vijayakumar V."/>
            <person name="Gluck-Thaler E."/>
            <person name="Korotkin H.B."/>
            <person name="Matheny P.B."/>
            <person name="Slot J.C."/>
        </authorList>
    </citation>
    <scope>NUCLEOTIDE SEQUENCE [LARGE SCALE GENOMIC DNA]</scope>
    <source>
        <strain evidence="2 3">SRW20</strain>
    </source>
</reference>
<dbReference type="Proteomes" id="UP000284706">
    <property type="component" value="Unassembled WGS sequence"/>
</dbReference>
<evidence type="ECO:0000313" key="2">
    <source>
        <dbReference type="EMBL" id="PPQ95558.1"/>
    </source>
</evidence>
<dbReference type="InParanoid" id="A0A409XXR8"/>
<dbReference type="Gene3D" id="1.20.1050.10">
    <property type="match status" value="1"/>
</dbReference>
<dbReference type="STRING" id="231916.A0A409XXR8"/>
<dbReference type="CDD" id="cd03038">
    <property type="entry name" value="GST_N_etherase_LigE"/>
    <property type="match status" value="1"/>
</dbReference>
<dbReference type="Pfam" id="PF22041">
    <property type="entry name" value="GST_C_7"/>
    <property type="match status" value="1"/>
</dbReference>
<dbReference type="AlphaFoldDB" id="A0A409XXR8"/>
<keyword evidence="3" id="KW-1185">Reference proteome</keyword>
<evidence type="ECO:0000259" key="1">
    <source>
        <dbReference type="PROSITE" id="PS50404"/>
    </source>
</evidence>
<protein>
    <recommendedName>
        <fullName evidence="1">GST N-terminal domain-containing protein</fullName>
    </recommendedName>
</protein>
<feature type="domain" description="GST N-terminal" evidence="1">
    <location>
        <begin position="7"/>
        <end position="98"/>
    </location>
</feature>
<dbReference type="InterPro" id="IPR004045">
    <property type="entry name" value="Glutathione_S-Trfase_N"/>
</dbReference>
<comment type="caution">
    <text evidence="2">The sequence shown here is derived from an EMBL/GenBank/DDBJ whole genome shotgun (WGS) entry which is preliminary data.</text>
</comment>
<dbReference type="InterPro" id="IPR054416">
    <property type="entry name" value="GST_UstS-like_C"/>
</dbReference>
<name>A0A409XXR8_9AGAR</name>
<dbReference type="Gene3D" id="3.40.30.10">
    <property type="entry name" value="Glutaredoxin"/>
    <property type="match status" value="1"/>
</dbReference>
<dbReference type="InterPro" id="IPR036249">
    <property type="entry name" value="Thioredoxin-like_sf"/>
</dbReference>
<dbReference type="PROSITE" id="PS50404">
    <property type="entry name" value="GST_NTER"/>
    <property type="match status" value="1"/>
</dbReference>
<organism evidence="2 3">
    <name type="scientific">Gymnopilus dilepis</name>
    <dbReference type="NCBI Taxonomy" id="231916"/>
    <lineage>
        <taxon>Eukaryota</taxon>
        <taxon>Fungi</taxon>
        <taxon>Dikarya</taxon>
        <taxon>Basidiomycota</taxon>
        <taxon>Agaricomycotina</taxon>
        <taxon>Agaricomycetes</taxon>
        <taxon>Agaricomycetidae</taxon>
        <taxon>Agaricales</taxon>
        <taxon>Agaricineae</taxon>
        <taxon>Hymenogastraceae</taxon>
        <taxon>Gymnopilus</taxon>
    </lineage>
</organism>
<dbReference type="OrthoDB" id="4951845at2759"/>
<accession>A0A409XXR8</accession>
<dbReference type="InterPro" id="IPR036282">
    <property type="entry name" value="Glutathione-S-Trfase_C_sf"/>
</dbReference>
<sequence>MIVFYDIPSKVPGKAWSPNTWKARFVLNFKGVPYKTEWIEFPDIEPRCKALEIPPTSTKADGAPFYTLPAIHDPTTGAYVSESLSIAEYLEKTYPDTPAVFPCNTLSLQAPFHLPFRAYLKVYFQFGVPAAHGVLNAPSAEYFRRTREASFGKTLEELLPQGDRAKEEWAKVQEGMGKVSQWYEKNGGKGPFLLGETASWADLFVASYLVYMRITWGEERQEWKEVMSWHGGQWRRLLEALEKYTTVH</sequence>
<evidence type="ECO:0000313" key="3">
    <source>
        <dbReference type="Proteomes" id="UP000284706"/>
    </source>
</evidence>
<dbReference type="EMBL" id="NHYE01001422">
    <property type="protein sequence ID" value="PPQ95558.1"/>
    <property type="molecule type" value="Genomic_DNA"/>
</dbReference>
<gene>
    <name evidence="2" type="ORF">CVT26_008585</name>
</gene>
<dbReference type="Pfam" id="PF13409">
    <property type="entry name" value="GST_N_2"/>
    <property type="match status" value="1"/>
</dbReference>
<dbReference type="SUPFAM" id="SSF52833">
    <property type="entry name" value="Thioredoxin-like"/>
    <property type="match status" value="1"/>
</dbReference>